<reference evidence="4" key="1">
    <citation type="submission" date="2022-12" db="EMBL/GenBank/DDBJ databases">
        <title>Chromosome-level genome assembly of the bean flower thrips Megalurothrips usitatus.</title>
        <authorList>
            <person name="Ma L."/>
            <person name="Liu Q."/>
            <person name="Li H."/>
            <person name="Cai W."/>
        </authorList>
    </citation>
    <scope>NUCLEOTIDE SEQUENCE</scope>
    <source>
        <strain evidence="4">Cailab_2022a</strain>
    </source>
</reference>
<keyword evidence="3" id="KW-0808">Transferase</keyword>
<evidence type="ECO:0000256" key="1">
    <source>
        <dbReference type="ARBA" id="ARBA00022691"/>
    </source>
</evidence>
<dbReference type="PANTHER" id="PTHR11006">
    <property type="entry name" value="PROTEIN ARGININE N-METHYLTRANSFERASE"/>
    <property type="match status" value="1"/>
</dbReference>
<proteinExistence type="predicted"/>
<evidence type="ECO:0000313" key="5">
    <source>
        <dbReference type="Proteomes" id="UP001075354"/>
    </source>
</evidence>
<keyword evidence="2" id="KW-0802">TPR repeat</keyword>
<dbReference type="SUPFAM" id="SSF53335">
    <property type="entry name" value="S-adenosyl-L-methionine-dependent methyltransferases"/>
    <property type="match status" value="2"/>
</dbReference>
<keyword evidence="1 3" id="KW-0949">S-adenosyl-L-methionine</keyword>
<dbReference type="Proteomes" id="UP001075354">
    <property type="component" value="Chromosome 16"/>
</dbReference>
<protein>
    <recommendedName>
        <fullName evidence="6">Protein arginine N-methyltransferase 9-like</fullName>
    </recommendedName>
</protein>
<dbReference type="PROSITE" id="PS51678">
    <property type="entry name" value="SAM_MT_PRMT"/>
    <property type="match status" value="1"/>
</dbReference>
<dbReference type="GO" id="GO:0032259">
    <property type="term" value="P:methylation"/>
    <property type="evidence" value="ECO:0007669"/>
    <property type="project" value="UniProtKB-KW"/>
</dbReference>
<dbReference type="EMBL" id="JAPTSV010000016">
    <property type="protein sequence ID" value="KAJ1519517.1"/>
    <property type="molecule type" value="Genomic_DNA"/>
</dbReference>
<dbReference type="CDD" id="cd02440">
    <property type="entry name" value="AdoMet_MTases"/>
    <property type="match status" value="1"/>
</dbReference>
<dbReference type="InterPro" id="IPR025799">
    <property type="entry name" value="Arg_MeTrfase"/>
</dbReference>
<feature type="repeat" description="TPR" evidence="2">
    <location>
        <begin position="105"/>
        <end position="138"/>
    </location>
</feature>
<dbReference type="Pfam" id="PF06325">
    <property type="entry name" value="PrmA"/>
    <property type="match status" value="1"/>
</dbReference>
<dbReference type="GO" id="GO:0042054">
    <property type="term" value="F:histone methyltransferase activity"/>
    <property type="evidence" value="ECO:0007669"/>
    <property type="project" value="TreeGrafter"/>
</dbReference>
<dbReference type="PROSITE" id="PS50005">
    <property type="entry name" value="TPR"/>
    <property type="match status" value="1"/>
</dbReference>
<keyword evidence="5" id="KW-1185">Reference proteome</keyword>
<dbReference type="InterPro" id="IPR019734">
    <property type="entry name" value="TPR_rpt"/>
</dbReference>
<evidence type="ECO:0000256" key="3">
    <source>
        <dbReference type="PROSITE-ProRule" id="PRU01015"/>
    </source>
</evidence>
<dbReference type="InterPro" id="IPR029063">
    <property type="entry name" value="SAM-dependent_MTases_sf"/>
</dbReference>
<dbReference type="SMART" id="SM00028">
    <property type="entry name" value="TPR"/>
    <property type="match status" value="1"/>
</dbReference>
<dbReference type="Gene3D" id="2.70.160.11">
    <property type="entry name" value="Hnrnp arginine n-methyltransferase1"/>
    <property type="match status" value="2"/>
</dbReference>
<dbReference type="AlphaFoldDB" id="A0AAV7X514"/>
<dbReference type="Gene3D" id="3.40.50.150">
    <property type="entry name" value="Vaccinia Virus protein VP39"/>
    <property type="match status" value="1"/>
</dbReference>
<dbReference type="InterPro" id="IPR011990">
    <property type="entry name" value="TPR-like_helical_dom_sf"/>
</dbReference>
<evidence type="ECO:0000313" key="4">
    <source>
        <dbReference type="EMBL" id="KAJ1519517.1"/>
    </source>
</evidence>
<name>A0AAV7X514_9NEOP</name>
<gene>
    <name evidence="4" type="ORF">ONE63_004799</name>
</gene>
<dbReference type="SUPFAM" id="SSF48452">
    <property type="entry name" value="TPR-like"/>
    <property type="match status" value="1"/>
</dbReference>
<evidence type="ECO:0008006" key="6">
    <source>
        <dbReference type="Google" id="ProtNLM"/>
    </source>
</evidence>
<dbReference type="GO" id="GO:0005634">
    <property type="term" value="C:nucleus"/>
    <property type="evidence" value="ECO:0007669"/>
    <property type="project" value="TreeGrafter"/>
</dbReference>
<comment type="caution">
    <text evidence="4">The sequence shown here is derived from an EMBL/GenBank/DDBJ whole genome shotgun (WGS) entry which is preliminary data.</text>
</comment>
<organism evidence="4 5">
    <name type="scientific">Megalurothrips usitatus</name>
    <name type="common">bean blossom thrips</name>
    <dbReference type="NCBI Taxonomy" id="439358"/>
    <lineage>
        <taxon>Eukaryota</taxon>
        <taxon>Metazoa</taxon>
        <taxon>Ecdysozoa</taxon>
        <taxon>Arthropoda</taxon>
        <taxon>Hexapoda</taxon>
        <taxon>Insecta</taxon>
        <taxon>Pterygota</taxon>
        <taxon>Neoptera</taxon>
        <taxon>Paraneoptera</taxon>
        <taxon>Thysanoptera</taxon>
        <taxon>Terebrantia</taxon>
        <taxon>Thripoidea</taxon>
        <taxon>Thripidae</taxon>
        <taxon>Megalurothrips</taxon>
    </lineage>
</organism>
<accession>A0AAV7X514</accession>
<keyword evidence="3" id="KW-0489">Methyltransferase</keyword>
<dbReference type="Gene3D" id="1.25.40.10">
    <property type="entry name" value="Tetratricopeptide repeat domain"/>
    <property type="match status" value="1"/>
</dbReference>
<sequence>MQAKDGVVDCDSPSVLNGEAHAPQEIQVAKYSRKQAFDYFNKSQFGRALAHLFVTLRLVPEWREELHDVFYQALSGGCLQLQDEGRLEETVQLRKDSLLFYPEDGTILMDLGSTYYKLDDSELALQYYHKAIQVCPSLLPASRAIQSIYNKQVERWHFRMLNDLDRNEAYNHAIAHRIREGYSSVLDVGTGTGLLSLFADHNGAKKLWACESNPHMYKIAQSVLAANNFSTKINLLNKDSNLISIPSDIPEKVSLLVTEVFDAGLLGEGVLPMLTHAWENLLLPPSPSSSPKSGVVVPFSATVWAVPIQCINIARRHRLLPVVCSCDTIESTVLSSAEESMFVEFGDTRLCKFCEAPLDKNVSNTDHMPYYFENASIASSSSEPYTTEDLRNVPFGYEMLSKPHKILEINFNSPEDIKSYGHRQKEEIAVVIESPGSVDAIASWFHLNMDNNGTVISTAPFKEDGLYEGVCWHQAIFPSTIPKKVHRGDVLDLHINTQEGVLKILQEEVVGPLLEVSPCVVSFLNNKTWIKALQRAANDIGKNFKSNPSCSKIVLDLNPFPILGLLMLNKCEISWKLVAKAETREDEIYILAVAQKYSIRVEQIEFVTEHSLQENVGSKFFDVICVNVMDSSGEIAEQLTELWSVLYSRLSPGGIIVPDAFSIEGQLIESNRLVHESRIVSDERTIHFKIGEFINKFAVDYHLDLSYREPDLRTLSNPFQIFTFNFNSSECNTVGGQYRKELKVRPTGTGNSTGIIYWVNLHLLPGVQSVSTICHDSHCNQSVSFTSQSVRSGEEVSLNCHYCYGFFDIKFVEVNT</sequence>
<evidence type="ECO:0000256" key="2">
    <source>
        <dbReference type="PROSITE-ProRule" id="PRU00339"/>
    </source>
</evidence>
<dbReference type="PANTHER" id="PTHR11006:SF60">
    <property type="entry name" value="PROTEIN ARGININE N-METHYLTRANSFERASE 9"/>
    <property type="match status" value="1"/>
</dbReference>
<dbReference type="GO" id="GO:0016274">
    <property type="term" value="F:protein-arginine N-methyltransferase activity"/>
    <property type="evidence" value="ECO:0007669"/>
    <property type="project" value="InterPro"/>
</dbReference>